<dbReference type="SMART" id="SM01230">
    <property type="entry name" value="Gln-synt_C"/>
    <property type="match status" value="1"/>
</dbReference>
<accession>A0A226MU75</accession>
<dbReference type="AlphaFoldDB" id="A0A226MU75"/>
<name>A0A226MU75_CALSU</name>
<protein>
    <recommendedName>
        <fullName evidence="4">Lengsin</fullName>
    </recommendedName>
    <alternativeName>
        <fullName evidence="5">Glutamate-ammonia ligase domain-containing protein 1</fullName>
    </alternativeName>
</protein>
<dbReference type="FunFam" id="3.10.20.70:FF:000007">
    <property type="entry name" value="LOW QUALITY PROTEIN: lengsin"/>
    <property type="match status" value="1"/>
</dbReference>
<dbReference type="GO" id="GO:0006542">
    <property type="term" value="P:glutamine biosynthetic process"/>
    <property type="evidence" value="ECO:0007669"/>
    <property type="project" value="InterPro"/>
</dbReference>
<evidence type="ECO:0000259" key="10">
    <source>
        <dbReference type="PROSITE" id="PS51987"/>
    </source>
</evidence>
<dbReference type="Gene3D" id="3.10.20.70">
    <property type="entry name" value="Glutamine synthetase, N-terminal domain"/>
    <property type="match status" value="1"/>
</dbReference>
<evidence type="ECO:0000256" key="6">
    <source>
        <dbReference type="PROSITE-ProRule" id="PRU01330"/>
    </source>
</evidence>
<evidence type="ECO:0000256" key="1">
    <source>
        <dbReference type="ARBA" id="ARBA00009897"/>
    </source>
</evidence>
<dbReference type="FunFam" id="3.30.590.10:FF:000009">
    <property type="entry name" value="Lengsin, lens protein with glutamine synthetase domain"/>
    <property type="match status" value="1"/>
</dbReference>
<comment type="function">
    <text evidence="2">May act as a component of the cytoskeleton or as a chaperone for the reorganization of intermediate filament proteins during terminal differentiation in the lens. Does not seem to have enzymatic activity.</text>
</comment>
<comment type="similarity">
    <text evidence="1 6 7">Belongs to the glutamine synthetase family.</text>
</comment>
<dbReference type="Proteomes" id="UP000198323">
    <property type="component" value="Unassembled WGS sequence"/>
</dbReference>
<dbReference type="Pfam" id="PF00120">
    <property type="entry name" value="Gln-synt_C"/>
    <property type="match status" value="1"/>
</dbReference>
<evidence type="ECO:0000256" key="5">
    <source>
        <dbReference type="ARBA" id="ARBA00042675"/>
    </source>
</evidence>
<organism evidence="11 12">
    <name type="scientific">Callipepla squamata</name>
    <name type="common">Scaled quail</name>
    <dbReference type="NCBI Taxonomy" id="9009"/>
    <lineage>
        <taxon>Eukaryota</taxon>
        <taxon>Metazoa</taxon>
        <taxon>Chordata</taxon>
        <taxon>Craniata</taxon>
        <taxon>Vertebrata</taxon>
        <taxon>Euteleostomi</taxon>
        <taxon>Archelosauria</taxon>
        <taxon>Archosauria</taxon>
        <taxon>Dinosauria</taxon>
        <taxon>Saurischia</taxon>
        <taxon>Theropoda</taxon>
        <taxon>Coelurosauria</taxon>
        <taxon>Aves</taxon>
        <taxon>Neognathae</taxon>
        <taxon>Galloanserae</taxon>
        <taxon>Galliformes</taxon>
        <taxon>Odontophoridae</taxon>
        <taxon>Callipepla</taxon>
    </lineage>
</organism>
<dbReference type="SUPFAM" id="SSF54368">
    <property type="entry name" value="Glutamine synthetase, N-terminal domain"/>
    <property type="match status" value="1"/>
</dbReference>
<dbReference type="GO" id="GO:0005737">
    <property type="term" value="C:cytoplasm"/>
    <property type="evidence" value="ECO:0007669"/>
    <property type="project" value="TreeGrafter"/>
</dbReference>
<dbReference type="PROSITE" id="PS51987">
    <property type="entry name" value="GS_CATALYTIC"/>
    <property type="match status" value="1"/>
</dbReference>
<evidence type="ECO:0000256" key="3">
    <source>
        <dbReference type="ARBA" id="ARBA00038790"/>
    </source>
</evidence>
<dbReference type="GO" id="GO:0016020">
    <property type="term" value="C:membrane"/>
    <property type="evidence" value="ECO:0007669"/>
    <property type="project" value="TreeGrafter"/>
</dbReference>
<reference evidence="11 12" key="1">
    <citation type="submission" date="2016-07" db="EMBL/GenBank/DDBJ databases">
        <title>Disparate Historic Effective Population Sizes Predicted by Modern Levels of Genome Diversity for the Scaled Quail (Callipepla squamata) and the Northern Bobwhite (Colinus virginianus): Inferences from First and Second Generation Draft Genome Assemblies for Sympatric New World Quail.</title>
        <authorList>
            <person name="Oldeschulte D.L."/>
            <person name="Halley Y.A."/>
            <person name="Bhattarai E.K."/>
            <person name="Brashear W.A."/>
            <person name="Hill J."/>
            <person name="Metz R.P."/>
            <person name="Johnson C.D."/>
            <person name="Rollins D."/>
            <person name="Peterson M.J."/>
            <person name="Bickhart D.M."/>
            <person name="Decker J.E."/>
            <person name="Seabury C.M."/>
        </authorList>
    </citation>
    <scope>NUCLEOTIDE SEQUENCE [LARGE SCALE GENOMIC DNA]</scope>
    <source>
        <strain evidence="11 12">Texas</strain>
        <tissue evidence="11">Leg muscle</tissue>
    </source>
</reference>
<dbReference type="OrthoDB" id="77835at2759"/>
<dbReference type="InterPro" id="IPR008146">
    <property type="entry name" value="Gln_synth_cat_dom"/>
</dbReference>
<dbReference type="InterPro" id="IPR036651">
    <property type="entry name" value="Gln_synt_N_sf"/>
</dbReference>
<proteinExistence type="inferred from homology"/>
<feature type="region of interest" description="Disordered" evidence="8">
    <location>
        <begin position="319"/>
        <end position="355"/>
    </location>
</feature>
<dbReference type="Gene3D" id="3.30.590.10">
    <property type="entry name" value="Glutamine synthetase/guanido kinase, catalytic domain"/>
    <property type="match status" value="1"/>
</dbReference>
<dbReference type="STRING" id="9009.A0A226MU75"/>
<feature type="region of interest" description="Disordered" evidence="8">
    <location>
        <begin position="1"/>
        <end position="32"/>
    </location>
</feature>
<comment type="caution">
    <text evidence="11">The sequence shown here is derived from an EMBL/GenBank/DDBJ whole genome shotgun (WGS) entry which is preliminary data.</text>
</comment>
<evidence type="ECO:0000259" key="9">
    <source>
        <dbReference type="PROSITE" id="PS51986"/>
    </source>
</evidence>
<sequence>MVASQLFDGNSKSVRMMPPNVNREHNNNSPYNGSTVFRNTSGIDNDEVDGNNICSFRKKKGIKGITKHAPQLENEKIEPSLTSKIPDPRHLQETIVISEPPLHHSHQNLTIFPVVENHRGDSGSSHFGNNVKEDMSGETHDIPENANSGKKAIEKTLEGTETSGKTKLSLGIQSTSNTGKAECTEAVCEEQDRQKTEHKQEVWGGMDEENSEFHMTKTGFLESTATTQGSDAAESFTPGISKRSLKELKKLLTEGSLPAHGPNYRGGSSGTFCQQNLKPVEKKAEKQGRPSETLSLHFGKENQKYHSFYKDGAGHQSKPLLVLSSGGSDQPQPAGGEVDQPIPKQPETSTTAESSAPEILFDSSAGNAASCREPDINGLGIPGLLHLFSHIEFIKQQMARDSVQFVRFESVDLHGVSRSKNVPSRFFHEKAIHGVAMPRSYLELTLNPKDNEIDYINATNFNCDIILNPDLSTFRILPWTEQTARVICDSFTVLGSPLMTSPRHIAKKLLSELQDNGFSLHSAFTYEFCIYGITEVVNSKTISFPAATILNNHDQTFIQELIEGMYCTGANIESFSSSSGPGQMEITFHPAFGIDAADSAFTFRTGIKEVAKKYSYIASFFSESGFYNSGALSHSLWDLNGQKNLFSAGYGVDELTDIGKNWLSGLLAHSAAISCLMAPTTSCRKPYSKYSKESKETVSAKWAYNDNSCAFNVKCHGGKGTQIENKLSSATANPYLVLAATIAAGLDGVKRGLRYDDMSQEENHISDLKPSSVPLKLEDALVALEKDSCIKEALGETFISYFIAMKHYELETEEMDSERNKCLGYFI</sequence>
<evidence type="ECO:0000313" key="12">
    <source>
        <dbReference type="Proteomes" id="UP000198323"/>
    </source>
</evidence>
<dbReference type="EMBL" id="MCFN01000438">
    <property type="protein sequence ID" value="OXB58857.1"/>
    <property type="molecule type" value="Genomic_DNA"/>
</dbReference>
<dbReference type="GO" id="GO:0004356">
    <property type="term" value="F:glutamine synthetase activity"/>
    <property type="evidence" value="ECO:0007669"/>
    <property type="project" value="InterPro"/>
</dbReference>
<evidence type="ECO:0000313" key="11">
    <source>
        <dbReference type="EMBL" id="OXB58857.1"/>
    </source>
</evidence>
<evidence type="ECO:0000256" key="4">
    <source>
        <dbReference type="ARBA" id="ARBA00039404"/>
    </source>
</evidence>
<dbReference type="InterPro" id="IPR014746">
    <property type="entry name" value="Gln_synth/guanido_kin_cat_dom"/>
</dbReference>
<feature type="domain" description="GS catalytic" evidence="10">
    <location>
        <begin position="502"/>
        <end position="827"/>
    </location>
</feature>
<dbReference type="PANTHER" id="PTHR43407">
    <property type="entry name" value="GLUTAMINE SYNTHETASE"/>
    <property type="match status" value="1"/>
</dbReference>
<evidence type="ECO:0000256" key="8">
    <source>
        <dbReference type="SAM" id="MobiDB-lite"/>
    </source>
</evidence>
<keyword evidence="12" id="KW-1185">Reference proteome</keyword>
<comment type="subunit">
    <text evidence="3">Dodecamer. Interacts with BFSP2 and VIM.</text>
</comment>
<dbReference type="InterPro" id="IPR008147">
    <property type="entry name" value="Gln_synt_N"/>
</dbReference>
<dbReference type="PROSITE" id="PS51986">
    <property type="entry name" value="GS_BETA_GRASP"/>
    <property type="match status" value="1"/>
</dbReference>
<dbReference type="SUPFAM" id="SSF55931">
    <property type="entry name" value="Glutamine synthetase/guanido kinase"/>
    <property type="match status" value="1"/>
</dbReference>
<evidence type="ECO:0000256" key="2">
    <source>
        <dbReference type="ARBA" id="ARBA00037583"/>
    </source>
</evidence>
<gene>
    <name evidence="11" type="ORF">ASZ78_003813</name>
</gene>
<feature type="domain" description="GS beta-grasp" evidence="9">
    <location>
        <begin position="401"/>
        <end position="495"/>
    </location>
</feature>
<evidence type="ECO:0000256" key="7">
    <source>
        <dbReference type="RuleBase" id="RU000384"/>
    </source>
</evidence>
<dbReference type="PANTHER" id="PTHR43407:SF1">
    <property type="entry name" value="LENGSIN"/>
    <property type="match status" value="1"/>
</dbReference>